<dbReference type="PANTHER" id="PTHR30408:SF12">
    <property type="entry name" value="TYPE I RESTRICTION ENZYME MJAVIII SPECIFICITY SUBUNIT"/>
    <property type="match status" value="1"/>
</dbReference>
<accession>A0AAP1E0J5</accession>
<evidence type="ECO:0000256" key="2">
    <source>
        <dbReference type="ARBA" id="ARBA00022747"/>
    </source>
</evidence>
<gene>
    <name evidence="5" type="ORF">B4122_4574</name>
</gene>
<dbReference type="InterPro" id="IPR000055">
    <property type="entry name" value="Restrct_endonuc_typeI_TRD"/>
</dbReference>
<dbReference type="Gene3D" id="3.90.220.20">
    <property type="entry name" value="DNA methylase specificity domains"/>
    <property type="match status" value="2"/>
</dbReference>
<keyword evidence="2" id="KW-0680">Restriction system</keyword>
<feature type="domain" description="Type I restriction modification DNA specificity" evidence="4">
    <location>
        <begin position="3"/>
        <end position="171"/>
    </location>
</feature>
<sequence length="412" mass="47181">MIEFKALKDLCSDIAYGYTDSASDTGNIKFLRITDIVNYEVNWDTVPFCTVSEKEREQYLLKYGDIVVARTGNTTGVNYTYTSKEEAVFASYLIRFRINKLIANPLYVGYVMKSSLWWKFVNAMVSGSAQKGINANQLGKFQVPLPKLDDQNKIVKQLSLLDKAIINNSSLIKNLNEYSKLLFYKWFIDFNFPNKDGMEYKKSGGAMYERNGEMLPVGWKYKKVDEIVDTIIDHRGKTPKKLGGDWSDEGIIALSAKIVKDGKLVNLDKANKVSRELYEKWMSDKLAEGDILMTSEAPLGEFYFILIDKEYCLSQRLFAIRANTSEVLPSYLYLELSQPRGLKKIIARQSGSTVFGIRQEELRKVEVLVPSVSIQKEFNKLVFPILKKVRMCEKENANLTELRDLLIKKLIN</sequence>
<dbReference type="CDD" id="cd17521">
    <property type="entry name" value="RMtype1_S_Sau13435ORF2165P_TRD2-CR2_like"/>
    <property type="match status" value="1"/>
</dbReference>
<proteinExistence type="inferred from homology"/>
<name>A0AAP1E0J5_BACIU</name>
<protein>
    <submittedName>
        <fullName evidence="5">Type I restriction-modification system specificity subunit S</fullName>
    </submittedName>
</protein>
<evidence type="ECO:0000256" key="1">
    <source>
        <dbReference type="ARBA" id="ARBA00010923"/>
    </source>
</evidence>
<evidence type="ECO:0000259" key="4">
    <source>
        <dbReference type="Pfam" id="PF01420"/>
    </source>
</evidence>
<dbReference type="PANTHER" id="PTHR30408">
    <property type="entry name" value="TYPE-1 RESTRICTION ENZYME ECOKI SPECIFICITY PROTEIN"/>
    <property type="match status" value="1"/>
</dbReference>
<dbReference type="Pfam" id="PF01420">
    <property type="entry name" value="Methylase_S"/>
    <property type="match status" value="2"/>
</dbReference>
<dbReference type="GO" id="GO:0003677">
    <property type="term" value="F:DNA binding"/>
    <property type="evidence" value="ECO:0007669"/>
    <property type="project" value="UniProtKB-KW"/>
</dbReference>
<reference evidence="5 6" key="1">
    <citation type="submission" date="2015-09" db="EMBL/GenBank/DDBJ databases">
        <title>Spore heat resistance.</title>
        <authorList>
            <person name="Boekhorst J."/>
            <person name="Berendsen E.M."/>
            <person name="Wells-Bennik M.H."/>
            <person name="Kuipers O.P."/>
        </authorList>
    </citation>
    <scope>NUCLEOTIDE SEQUENCE [LARGE SCALE GENOMIC DNA]</scope>
    <source>
        <strain evidence="5 6">B4122</strain>
    </source>
</reference>
<feature type="domain" description="Type I restriction modification DNA specificity" evidence="4">
    <location>
        <begin position="216"/>
        <end position="399"/>
    </location>
</feature>
<dbReference type="EMBL" id="LJZV01000032">
    <property type="protein sequence ID" value="KZD87350.1"/>
    <property type="molecule type" value="Genomic_DNA"/>
</dbReference>
<comment type="similarity">
    <text evidence="1">Belongs to the type-I restriction system S methylase family.</text>
</comment>
<comment type="caution">
    <text evidence="5">The sequence shown here is derived from an EMBL/GenBank/DDBJ whole genome shotgun (WGS) entry which is preliminary data.</text>
</comment>
<dbReference type="SUPFAM" id="SSF116734">
    <property type="entry name" value="DNA methylase specificity domain"/>
    <property type="match status" value="2"/>
</dbReference>
<evidence type="ECO:0000313" key="5">
    <source>
        <dbReference type="EMBL" id="KZD87350.1"/>
    </source>
</evidence>
<dbReference type="AlphaFoldDB" id="A0AAP1E0J5"/>
<evidence type="ECO:0000256" key="3">
    <source>
        <dbReference type="ARBA" id="ARBA00023125"/>
    </source>
</evidence>
<dbReference type="GO" id="GO:0009307">
    <property type="term" value="P:DNA restriction-modification system"/>
    <property type="evidence" value="ECO:0007669"/>
    <property type="project" value="UniProtKB-KW"/>
</dbReference>
<dbReference type="InterPro" id="IPR052021">
    <property type="entry name" value="Type-I_RS_S_subunit"/>
</dbReference>
<keyword evidence="3" id="KW-0238">DNA-binding</keyword>
<organism evidence="5 6">
    <name type="scientific">Bacillus subtilis</name>
    <dbReference type="NCBI Taxonomy" id="1423"/>
    <lineage>
        <taxon>Bacteria</taxon>
        <taxon>Bacillati</taxon>
        <taxon>Bacillota</taxon>
        <taxon>Bacilli</taxon>
        <taxon>Bacillales</taxon>
        <taxon>Bacillaceae</taxon>
        <taxon>Bacillus</taxon>
    </lineage>
</organism>
<evidence type="ECO:0000313" key="6">
    <source>
        <dbReference type="Proteomes" id="UP000076442"/>
    </source>
</evidence>
<dbReference type="RefSeq" id="WP_052476582.1">
    <property type="nucleotide sequence ID" value="NZ_JXHR01000028.1"/>
</dbReference>
<dbReference type="InterPro" id="IPR044946">
    <property type="entry name" value="Restrct_endonuc_typeI_TRD_sf"/>
</dbReference>
<dbReference type="Proteomes" id="UP000076442">
    <property type="component" value="Unassembled WGS sequence"/>
</dbReference>